<evidence type="ECO:0000256" key="2">
    <source>
        <dbReference type="SAM" id="Phobius"/>
    </source>
</evidence>
<comment type="caution">
    <text evidence="3">The sequence shown here is derived from an EMBL/GenBank/DDBJ whole genome shotgun (WGS) entry which is preliminary data.</text>
</comment>
<protein>
    <submittedName>
        <fullName evidence="3">Uncharacterized protein</fullName>
    </submittedName>
</protein>
<keyword evidence="4" id="KW-1185">Reference proteome</keyword>
<evidence type="ECO:0000256" key="1">
    <source>
        <dbReference type="SAM" id="MobiDB-lite"/>
    </source>
</evidence>
<evidence type="ECO:0000313" key="4">
    <source>
        <dbReference type="Proteomes" id="UP001299012"/>
    </source>
</evidence>
<reference evidence="3 4" key="1">
    <citation type="submission" date="2022-01" db="EMBL/GenBank/DDBJ databases">
        <title>Draft Genome Sequences of Seven Type Strains of the Genus Streptomyces.</title>
        <authorList>
            <person name="Aziz S."/>
            <person name="Coretto E."/>
            <person name="Chronakova A."/>
            <person name="Sproer C."/>
            <person name="Huber K."/>
            <person name="Nouioui I."/>
            <person name="Gross H."/>
        </authorList>
    </citation>
    <scope>NUCLEOTIDE SEQUENCE [LARGE SCALE GENOMIC DNA]</scope>
    <source>
        <strain evidence="3 4">DSM 41685</strain>
    </source>
</reference>
<keyword evidence="2" id="KW-1133">Transmembrane helix</keyword>
<dbReference type="RefSeq" id="WP_237482935.1">
    <property type="nucleotide sequence ID" value="NZ_JAKKZF010000422.1"/>
</dbReference>
<organism evidence="3 4">
    <name type="scientific">Streptomyces tricolor</name>
    <dbReference type="NCBI Taxonomy" id="68277"/>
    <lineage>
        <taxon>Bacteria</taxon>
        <taxon>Bacillati</taxon>
        <taxon>Actinomycetota</taxon>
        <taxon>Actinomycetes</taxon>
        <taxon>Kitasatosporales</taxon>
        <taxon>Streptomycetaceae</taxon>
        <taxon>Streptomyces</taxon>
        <taxon>Streptomyces violaceoruber group</taxon>
    </lineage>
</organism>
<keyword evidence="2" id="KW-0812">Transmembrane</keyword>
<gene>
    <name evidence="3" type="ORF">L0F81_42180</name>
</gene>
<accession>A0ABS9JW83</accession>
<dbReference type="Proteomes" id="UP001299012">
    <property type="component" value="Unassembled WGS sequence"/>
</dbReference>
<dbReference type="EMBL" id="JAKKZF010000422">
    <property type="protein sequence ID" value="MCG0069782.1"/>
    <property type="molecule type" value="Genomic_DNA"/>
</dbReference>
<proteinExistence type="predicted"/>
<feature type="region of interest" description="Disordered" evidence="1">
    <location>
        <begin position="175"/>
        <end position="199"/>
    </location>
</feature>
<feature type="transmembrane region" description="Helical" evidence="2">
    <location>
        <begin position="78"/>
        <end position="96"/>
    </location>
</feature>
<sequence>MTRDVNLGEVVGVNAVWPLTRSPVGTRRAWRKREELQRRLNGEYGPEWWEVAPAFVAVLAAVALPLAGLGWLWSRVGWWAALLAAAALAYAVRAAVRQGRAALARRRRRAKCFSLAAIDTADDRAFRAIVGRLLLRDGWKHVRGVRISREVVHLVGNGPDGRQLGVAFERGIERAGPRSRGVGGGRSASPSPPSTLPTI</sequence>
<feature type="compositionally biased region" description="Pro residues" evidence="1">
    <location>
        <begin position="190"/>
        <end position="199"/>
    </location>
</feature>
<feature type="non-terminal residue" evidence="3">
    <location>
        <position position="199"/>
    </location>
</feature>
<name>A0ABS9JW83_9ACTN</name>
<evidence type="ECO:0000313" key="3">
    <source>
        <dbReference type="EMBL" id="MCG0069782.1"/>
    </source>
</evidence>
<feature type="transmembrane region" description="Helical" evidence="2">
    <location>
        <begin position="48"/>
        <end position="72"/>
    </location>
</feature>
<keyword evidence="2" id="KW-0472">Membrane</keyword>